<dbReference type="SUPFAM" id="SSF46785">
    <property type="entry name" value="Winged helix' DNA-binding domain"/>
    <property type="match status" value="1"/>
</dbReference>
<evidence type="ECO:0000256" key="1">
    <source>
        <dbReference type="ARBA" id="ARBA00023015"/>
    </source>
</evidence>
<comment type="caution">
    <text evidence="5">The sequence shown here is derived from an EMBL/GenBank/DDBJ whole genome shotgun (WGS) entry which is preliminary data.</text>
</comment>
<name>A0ABT8YLR5_9HYPH</name>
<gene>
    <name evidence="5" type="ORF">Q4481_11915</name>
</gene>
<evidence type="ECO:0000259" key="4">
    <source>
        <dbReference type="PROSITE" id="PS51118"/>
    </source>
</evidence>
<keyword evidence="2" id="KW-0238">DNA-binding</keyword>
<evidence type="ECO:0000313" key="5">
    <source>
        <dbReference type="EMBL" id="MDO6964663.1"/>
    </source>
</evidence>
<dbReference type="PANTHER" id="PTHR33204">
    <property type="entry name" value="TRANSCRIPTIONAL REGULATOR, MARR FAMILY"/>
    <property type="match status" value="1"/>
</dbReference>
<reference evidence="5" key="2">
    <citation type="submission" date="2023-07" db="EMBL/GenBank/DDBJ databases">
        <authorList>
            <person name="Shen H."/>
        </authorList>
    </citation>
    <scope>NUCLEOTIDE SEQUENCE</scope>
    <source>
        <strain evidence="5">TNR-22</strain>
    </source>
</reference>
<dbReference type="PANTHER" id="PTHR33204:SF39">
    <property type="entry name" value="TRANSCRIPTIONAL REGULATORY PROTEIN"/>
    <property type="match status" value="1"/>
</dbReference>
<dbReference type="Pfam" id="PF01638">
    <property type="entry name" value="HxlR"/>
    <property type="match status" value="1"/>
</dbReference>
<sequence>MNFDLEGKRRNIEKTLAQREDREEVYRALGDLAERMSRSRHDRDAPVREIMARLGDRWSPLILVILETGTYRYAELRRLVCILASEQNISQRMLTLRLRALERDGLVVRTVTPTVPPRTDYALTPLGQELQKLMNMLIGWISSHEADIEAARSRFERQDD</sequence>
<dbReference type="PROSITE" id="PS51118">
    <property type="entry name" value="HTH_HXLR"/>
    <property type="match status" value="1"/>
</dbReference>
<feature type="domain" description="HTH hxlR-type" evidence="4">
    <location>
        <begin position="45"/>
        <end position="149"/>
    </location>
</feature>
<evidence type="ECO:0000256" key="3">
    <source>
        <dbReference type="ARBA" id="ARBA00023163"/>
    </source>
</evidence>
<organism evidence="5 6">
    <name type="scientific">Rhizobium alvei</name>
    <dbReference type="NCBI Taxonomy" id="1132659"/>
    <lineage>
        <taxon>Bacteria</taxon>
        <taxon>Pseudomonadati</taxon>
        <taxon>Pseudomonadota</taxon>
        <taxon>Alphaproteobacteria</taxon>
        <taxon>Hyphomicrobiales</taxon>
        <taxon>Rhizobiaceae</taxon>
        <taxon>Rhizobium/Agrobacterium group</taxon>
        <taxon>Rhizobium</taxon>
    </lineage>
</organism>
<evidence type="ECO:0000313" key="6">
    <source>
        <dbReference type="Proteomes" id="UP001174932"/>
    </source>
</evidence>
<dbReference type="InterPro" id="IPR002577">
    <property type="entry name" value="HTH_HxlR"/>
</dbReference>
<evidence type="ECO:0000256" key="2">
    <source>
        <dbReference type="ARBA" id="ARBA00023125"/>
    </source>
</evidence>
<accession>A0ABT8YLR5</accession>
<dbReference type="EMBL" id="JAUOZU010000007">
    <property type="protein sequence ID" value="MDO6964663.1"/>
    <property type="molecule type" value="Genomic_DNA"/>
</dbReference>
<keyword evidence="6" id="KW-1185">Reference proteome</keyword>
<dbReference type="RefSeq" id="WP_304376560.1">
    <property type="nucleotide sequence ID" value="NZ_JAUOZU010000007.1"/>
</dbReference>
<dbReference type="InterPro" id="IPR036388">
    <property type="entry name" value="WH-like_DNA-bd_sf"/>
</dbReference>
<protein>
    <submittedName>
        <fullName evidence="5">Helix-turn-helix domain-containing protein</fullName>
    </submittedName>
</protein>
<keyword evidence="1" id="KW-0805">Transcription regulation</keyword>
<reference evidence="5" key="1">
    <citation type="journal article" date="2015" name="Int. J. Syst. Evol. Microbiol.">
        <title>Rhizobium alvei sp. nov., isolated from a freshwater river.</title>
        <authorList>
            <person name="Sheu S.Y."/>
            <person name="Huang H.W."/>
            <person name="Young C.C."/>
            <person name="Chen W.M."/>
        </authorList>
    </citation>
    <scope>NUCLEOTIDE SEQUENCE</scope>
    <source>
        <strain evidence="5">TNR-22</strain>
    </source>
</reference>
<proteinExistence type="predicted"/>
<dbReference type="Proteomes" id="UP001174932">
    <property type="component" value="Unassembled WGS sequence"/>
</dbReference>
<keyword evidence="3" id="KW-0804">Transcription</keyword>
<dbReference type="Gene3D" id="1.10.10.10">
    <property type="entry name" value="Winged helix-like DNA-binding domain superfamily/Winged helix DNA-binding domain"/>
    <property type="match status" value="1"/>
</dbReference>
<dbReference type="InterPro" id="IPR036390">
    <property type="entry name" value="WH_DNA-bd_sf"/>
</dbReference>